<evidence type="ECO:0000313" key="1">
    <source>
        <dbReference type="EMBL" id="MDF0591117.1"/>
    </source>
</evidence>
<gene>
    <name evidence="1" type="ORF">P0O15_08040</name>
</gene>
<accession>A0ABT5X965</accession>
<evidence type="ECO:0008006" key="3">
    <source>
        <dbReference type="Google" id="ProtNLM"/>
    </source>
</evidence>
<evidence type="ECO:0000313" key="2">
    <source>
        <dbReference type="Proteomes" id="UP001220010"/>
    </source>
</evidence>
<proteinExistence type="predicted"/>
<keyword evidence="2" id="KW-1185">Reference proteome</keyword>
<dbReference type="EMBL" id="JARFPK010000027">
    <property type="protein sequence ID" value="MDF0591117.1"/>
    <property type="molecule type" value="Genomic_DNA"/>
</dbReference>
<reference evidence="1 2" key="1">
    <citation type="submission" date="2023-03" db="EMBL/GenBank/DDBJ databases">
        <title>WGS of Methanotrichaceae archaeon Mx.</title>
        <authorList>
            <person name="Sorokin D.Y."/>
            <person name="Merkel A.Y."/>
        </authorList>
    </citation>
    <scope>NUCLEOTIDE SEQUENCE [LARGE SCALE GENOMIC DNA]</scope>
    <source>
        <strain evidence="1 2">Mx</strain>
    </source>
</reference>
<comment type="caution">
    <text evidence="1">The sequence shown here is derived from an EMBL/GenBank/DDBJ whole genome shotgun (WGS) entry which is preliminary data.</text>
</comment>
<protein>
    <recommendedName>
        <fullName evidence="3">Restriction endonuclease type IV Mrr domain-containing protein</fullName>
    </recommendedName>
</protein>
<organism evidence="1 2">
    <name type="scientific">Candidatus Methanocrinis natronophilus</name>
    <dbReference type="NCBI Taxonomy" id="3033396"/>
    <lineage>
        <taxon>Archaea</taxon>
        <taxon>Methanobacteriati</taxon>
        <taxon>Methanobacteriota</taxon>
        <taxon>Stenosarchaea group</taxon>
        <taxon>Methanomicrobia</taxon>
        <taxon>Methanotrichales</taxon>
        <taxon>Methanotrichaceae</taxon>
        <taxon>Methanocrinis</taxon>
    </lineage>
</organism>
<sequence length="180" mass="19866">MALEGGRAGGDPASTLETFKMPDFEWELVAAFNRFFESEGIRGVAYRLKQSRYTSQVVDLLVDSPHPSYYLAVECKSLDARKAKTLYYSQHFSLAGGVHQIDRLDRFIEVSGRRGALAVELRQGPGKPKAAHLIPWKTVIDGFRSESPGIPVEAIETIPPLGRENGAYRIEAGDLEGLSI</sequence>
<dbReference type="Proteomes" id="UP001220010">
    <property type="component" value="Unassembled WGS sequence"/>
</dbReference>
<name>A0ABT5X965_9EURY</name>